<keyword evidence="1" id="KW-1133">Transmembrane helix</keyword>
<dbReference type="WBParaSite" id="OFLC_0001029101-mRNA-1">
    <property type="protein sequence ID" value="OFLC_0001029101-mRNA-1"/>
    <property type="gene ID" value="OFLC_0001029101"/>
</dbReference>
<accession>A0A183HS30</accession>
<sequence length="117" mass="13832">LKFKFEFFKLSFGKSLSCGINDPSSYNCKWSDTFVFIQDILTFISLALMSTVVSLRLFWFIPEVNYHRRNPIGQNYVEGQQINLPYFIKCDKQKGHSQKYKYDNNYNDNNPYQSSVI</sequence>
<organism evidence="2">
    <name type="scientific">Onchocerca flexuosa</name>
    <dbReference type="NCBI Taxonomy" id="387005"/>
    <lineage>
        <taxon>Eukaryota</taxon>
        <taxon>Metazoa</taxon>
        <taxon>Ecdysozoa</taxon>
        <taxon>Nematoda</taxon>
        <taxon>Chromadorea</taxon>
        <taxon>Rhabditida</taxon>
        <taxon>Spirurina</taxon>
        <taxon>Spiruromorpha</taxon>
        <taxon>Filarioidea</taxon>
        <taxon>Onchocercidae</taxon>
        <taxon>Onchocerca</taxon>
    </lineage>
</organism>
<protein>
    <submittedName>
        <fullName evidence="2">Transmembrane 9 superfamily member</fullName>
    </submittedName>
</protein>
<keyword evidence="1" id="KW-0472">Membrane</keyword>
<keyword evidence="1" id="KW-0812">Transmembrane</keyword>
<name>A0A183HS30_9BILA</name>
<evidence type="ECO:0000256" key="1">
    <source>
        <dbReference type="SAM" id="Phobius"/>
    </source>
</evidence>
<proteinExistence type="predicted"/>
<feature type="transmembrane region" description="Helical" evidence="1">
    <location>
        <begin position="40"/>
        <end position="61"/>
    </location>
</feature>
<reference evidence="2" key="1">
    <citation type="submission" date="2016-06" db="UniProtKB">
        <authorList>
            <consortium name="WormBaseParasite"/>
        </authorList>
    </citation>
    <scope>IDENTIFICATION</scope>
</reference>
<dbReference type="AlphaFoldDB" id="A0A183HS30"/>
<evidence type="ECO:0000313" key="2">
    <source>
        <dbReference type="WBParaSite" id="OFLC_0001029101-mRNA-1"/>
    </source>
</evidence>